<dbReference type="EMBL" id="JAARLZ010000001">
    <property type="protein sequence ID" value="NII04971.1"/>
    <property type="molecule type" value="Genomic_DNA"/>
</dbReference>
<evidence type="ECO:0000256" key="1">
    <source>
        <dbReference type="SAM" id="SignalP"/>
    </source>
</evidence>
<sequence length="107" mass="11298">MRRSALRFLGIAIAPAWLAACATSSPPPVAVVTHHVAPIAVSCTTDAMTEQPCIAQARESCQSPQVDTIHLVLATPVTTGVDQHGKSSYQYRATYTCPHSVTALAPK</sequence>
<dbReference type="AlphaFoldDB" id="A0A7X5ZGR7"/>
<reference evidence="2 3" key="1">
    <citation type="submission" date="2020-03" db="EMBL/GenBank/DDBJ databases">
        <authorList>
            <person name="Lai Q."/>
        </authorList>
    </citation>
    <scope>NUCLEOTIDE SEQUENCE [LARGE SCALE GENOMIC DNA]</scope>
    <source>
        <strain evidence="2 3">CCUG 25036</strain>
    </source>
</reference>
<feature type="signal peptide" evidence="1">
    <location>
        <begin position="1"/>
        <end position="19"/>
    </location>
</feature>
<dbReference type="Proteomes" id="UP000490980">
    <property type="component" value="Unassembled WGS sequence"/>
</dbReference>
<feature type="chain" id="PRO_5030578867" description="Lipoprotein" evidence="1">
    <location>
        <begin position="20"/>
        <end position="107"/>
    </location>
</feature>
<dbReference type="RefSeq" id="WP_166945737.1">
    <property type="nucleotide sequence ID" value="NZ_CP077072.1"/>
</dbReference>
<comment type="caution">
    <text evidence="2">The sequence shown here is derived from an EMBL/GenBank/DDBJ whole genome shotgun (WGS) entry which is preliminary data.</text>
</comment>
<accession>A0A7X5ZGR7</accession>
<evidence type="ECO:0000313" key="3">
    <source>
        <dbReference type="Proteomes" id="UP000490980"/>
    </source>
</evidence>
<protein>
    <recommendedName>
        <fullName evidence="4">Lipoprotein</fullName>
    </recommendedName>
</protein>
<proteinExistence type="predicted"/>
<gene>
    <name evidence="2" type="ORF">HBF25_01070</name>
</gene>
<keyword evidence="1" id="KW-0732">Signal</keyword>
<organism evidence="2 3">
    <name type="scientific">Luteibacter anthropi</name>
    <dbReference type="NCBI Taxonomy" id="564369"/>
    <lineage>
        <taxon>Bacteria</taxon>
        <taxon>Pseudomonadati</taxon>
        <taxon>Pseudomonadota</taxon>
        <taxon>Gammaproteobacteria</taxon>
        <taxon>Lysobacterales</taxon>
        <taxon>Rhodanobacteraceae</taxon>
        <taxon>Luteibacter</taxon>
    </lineage>
</organism>
<keyword evidence="3" id="KW-1185">Reference proteome</keyword>
<evidence type="ECO:0008006" key="4">
    <source>
        <dbReference type="Google" id="ProtNLM"/>
    </source>
</evidence>
<evidence type="ECO:0000313" key="2">
    <source>
        <dbReference type="EMBL" id="NII04971.1"/>
    </source>
</evidence>
<dbReference type="PROSITE" id="PS51257">
    <property type="entry name" value="PROKAR_LIPOPROTEIN"/>
    <property type="match status" value="1"/>
</dbReference>
<name>A0A7X5ZGR7_9GAMM</name>